<keyword evidence="2" id="KW-1185">Reference proteome</keyword>
<reference evidence="1 2" key="1">
    <citation type="submission" date="2021-02" db="EMBL/GenBank/DDBJ databases">
        <title>Complete genome of Desulfoluna sp. strain ASN36.</title>
        <authorList>
            <person name="Takahashi A."/>
            <person name="Kojima H."/>
            <person name="Fukui M."/>
        </authorList>
    </citation>
    <scope>NUCLEOTIDE SEQUENCE [LARGE SCALE GENOMIC DNA]</scope>
    <source>
        <strain evidence="1 2">ASN36</strain>
    </source>
</reference>
<name>A0ABM7PMM4_9BACT</name>
<evidence type="ECO:0000313" key="1">
    <source>
        <dbReference type="EMBL" id="BCS98324.1"/>
    </source>
</evidence>
<dbReference type="RefSeq" id="WP_236889724.1">
    <property type="nucleotide sequence ID" value="NZ_AP024488.1"/>
</dbReference>
<dbReference type="EMBL" id="AP024488">
    <property type="protein sequence ID" value="BCS98324.1"/>
    <property type="molecule type" value="Genomic_DNA"/>
</dbReference>
<evidence type="ECO:0000313" key="2">
    <source>
        <dbReference type="Proteomes" id="UP001320148"/>
    </source>
</evidence>
<accession>A0ABM7PMM4</accession>
<sequence length="151" mass="16723">MHVPSYQINNVLKVYSKQVSQSKALNHQKDLGLDNAPAHDKITLSAEGKRKAVIDKVASDIINRLTSTDTSGNKEVEVAAQIKKEKGSEPETDRKKNGRFVYNYIGEDNEKTTSTLSVGDNGLQARRVMSLVDQYNLNGGNPDPEENHENL</sequence>
<gene>
    <name evidence="1" type="ORF">DSLASN_39560</name>
</gene>
<dbReference type="InterPro" id="IPR049840">
    <property type="entry name" value="DVU0524-like"/>
</dbReference>
<protein>
    <submittedName>
        <fullName evidence="1">Uncharacterized protein</fullName>
    </submittedName>
</protein>
<dbReference type="NCBIfam" id="NF041863">
    <property type="entry name" value="DVU0524_fam"/>
    <property type="match status" value="1"/>
</dbReference>
<organism evidence="1 2">
    <name type="scientific">Desulfoluna limicola</name>
    <dbReference type="NCBI Taxonomy" id="2810562"/>
    <lineage>
        <taxon>Bacteria</taxon>
        <taxon>Pseudomonadati</taxon>
        <taxon>Thermodesulfobacteriota</taxon>
        <taxon>Desulfobacteria</taxon>
        <taxon>Desulfobacterales</taxon>
        <taxon>Desulfolunaceae</taxon>
        <taxon>Desulfoluna</taxon>
    </lineage>
</organism>
<proteinExistence type="predicted"/>
<dbReference type="Proteomes" id="UP001320148">
    <property type="component" value="Chromosome"/>
</dbReference>